<organism evidence="1 2">
    <name type="scientific">Diatraea saccharalis</name>
    <name type="common">sugarcane borer</name>
    <dbReference type="NCBI Taxonomy" id="40085"/>
    <lineage>
        <taxon>Eukaryota</taxon>
        <taxon>Metazoa</taxon>
        <taxon>Ecdysozoa</taxon>
        <taxon>Arthropoda</taxon>
        <taxon>Hexapoda</taxon>
        <taxon>Insecta</taxon>
        <taxon>Pterygota</taxon>
        <taxon>Neoptera</taxon>
        <taxon>Endopterygota</taxon>
        <taxon>Lepidoptera</taxon>
        <taxon>Glossata</taxon>
        <taxon>Ditrysia</taxon>
        <taxon>Pyraloidea</taxon>
        <taxon>Crambidae</taxon>
        <taxon>Crambinae</taxon>
        <taxon>Diatraea</taxon>
    </lineage>
</organism>
<dbReference type="Proteomes" id="UP001153714">
    <property type="component" value="Chromosome 8"/>
</dbReference>
<sequence length="357" mass="40485">MEIEVEFQEDLDNSNESLNQIKGKHSQPIELLKVNTSPSMLINHESSLQTTPLLSKEDCEHYIINCGVEVTALAKSRNSIENQPIYMLSQEYISNGTFDCANEVVPNPIIIHATADQECTQEFSAHLPLDQDSFSILDPKFQECIVLYNPGDGQVVFPLNLPVINTESETFFEGSIIVQNVSTIPIQNNNSIILTSTGNEIHKVARAYDNKHLDMRISSIISCDESLLEVWRSFIKNERRPFDYTDLEEQLTSIGSYEYQHKCIEHRKTAKSVADDQTQNACSSNFDLADVDSLFDNESDGEPASKKVKFDSNKVDVILNRLEQDTILLCGIKENIFTDEHKRRIRLLNDKLTHVIT</sequence>
<protein>
    <submittedName>
        <fullName evidence="1">Uncharacterized protein</fullName>
    </submittedName>
</protein>
<reference evidence="1" key="2">
    <citation type="submission" date="2022-10" db="EMBL/GenBank/DDBJ databases">
        <authorList>
            <consortium name="ENA_rothamsted_submissions"/>
            <consortium name="culmorum"/>
            <person name="King R."/>
        </authorList>
    </citation>
    <scope>NUCLEOTIDE SEQUENCE</scope>
</reference>
<evidence type="ECO:0000313" key="1">
    <source>
        <dbReference type="EMBL" id="CAG9795774.1"/>
    </source>
</evidence>
<accession>A0A9N9RFA3</accession>
<dbReference type="AlphaFoldDB" id="A0A9N9RFA3"/>
<evidence type="ECO:0000313" key="2">
    <source>
        <dbReference type="Proteomes" id="UP001153714"/>
    </source>
</evidence>
<name>A0A9N9RFA3_9NEOP</name>
<dbReference type="EMBL" id="OU893339">
    <property type="protein sequence ID" value="CAG9795774.1"/>
    <property type="molecule type" value="Genomic_DNA"/>
</dbReference>
<reference evidence="1" key="1">
    <citation type="submission" date="2021-12" db="EMBL/GenBank/DDBJ databases">
        <authorList>
            <person name="King R."/>
        </authorList>
    </citation>
    <scope>NUCLEOTIDE SEQUENCE</scope>
</reference>
<dbReference type="OrthoDB" id="6088000at2759"/>
<gene>
    <name evidence="1" type="ORF">DIATSA_LOCUS13014</name>
</gene>
<keyword evidence="2" id="KW-1185">Reference proteome</keyword>
<proteinExistence type="predicted"/>